<organism evidence="1 2">
    <name type="scientific">Bacillus thuringiensis</name>
    <dbReference type="NCBI Taxonomy" id="1428"/>
    <lineage>
        <taxon>Bacteria</taxon>
        <taxon>Bacillati</taxon>
        <taxon>Bacillota</taxon>
        <taxon>Bacilli</taxon>
        <taxon>Bacillales</taxon>
        <taxon>Bacillaceae</taxon>
        <taxon>Bacillus</taxon>
        <taxon>Bacillus cereus group</taxon>
    </lineage>
</organism>
<name>A0A9X6Y702_BACTU</name>
<comment type="caution">
    <text evidence="1">The sequence shown here is derived from an EMBL/GenBank/DDBJ whole genome shotgun (WGS) entry which is preliminary data.</text>
</comment>
<reference evidence="1 2" key="1">
    <citation type="submission" date="2017-09" db="EMBL/GenBank/DDBJ databases">
        <title>Large-scale bioinformatics analysis of Bacillus genomes uncovers conserved roles of natural products in bacterial physiology.</title>
        <authorList>
            <consortium name="Agbiome Team Llc"/>
            <person name="Bleich R.M."/>
            <person name="Grubbs K.J."/>
            <person name="Santa Maria K.C."/>
            <person name="Allen S.E."/>
            <person name="Farag S."/>
            <person name="Shank E.A."/>
            <person name="Bowers A."/>
        </authorList>
    </citation>
    <scope>NUCLEOTIDE SEQUENCE [LARGE SCALE GENOMIC DNA]</scope>
    <source>
        <strain evidence="1 2">AFS089089</strain>
    </source>
</reference>
<sequence length="75" mass="9491">MKFYFWIWMKSFSLAFWERGWLVYWKDQADRENTYFWVCRLGDAISRAKKRWARIIFTASLRYCSKNKRWRFSEA</sequence>
<evidence type="ECO:0000313" key="2">
    <source>
        <dbReference type="Proteomes" id="UP000220702"/>
    </source>
</evidence>
<proteinExistence type="predicted"/>
<protein>
    <submittedName>
        <fullName evidence="1">Uncharacterized protein</fullName>
    </submittedName>
</protein>
<evidence type="ECO:0000313" key="1">
    <source>
        <dbReference type="EMBL" id="PEA85713.1"/>
    </source>
</evidence>
<dbReference type="AlphaFoldDB" id="A0A9X6Y702"/>
<accession>A0A9X6Y702</accession>
<dbReference type="Proteomes" id="UP000220702">
    <property type="component" value="Unassembled WGS sequence"/>
</dbReference>
<gene>
    <name evidence="1" type="ORF">CON71_34175</name>
</gene>
<dbReference type="EMBL" id="NVNL01000161">
    <property type="protein sequence ID" value="PEA85713.1"/>
    <property type="molecule type" value="Genomic_DNA"/>
</dbReference>